<evidence type="ECO:0000256" key="1">
    <source>
        <dbReference type="ARBA" id="ARBA00005947"/>
    </source>
</evidence>
<keyword evidence="4" id="KW-1185">Reference proteome</keyword>
<dbReference type="InterPro" id="IPR000286">
    <property type="entry name" value="HDACs"/>
</dbReference>
<dbReference type="RefSeq" id="WP_053171036.1">
    <property type="nucleotide sequence ID" value="NZ_LFYT02000019.1"/>
</dbReference>
<dbReference type="Gene3D" id="3.40.800.20">
    <property type="entry name" value="Histone deacetylase domain"/>
    <property type="match status" value="1"/>
</dbReference>
<dbReference type="STRING" id="1293045.H663_06460"/>
<reference evidence="3" key="1">
    <citation type="submission" date="2017-04" db="EMBL/GenBank/DDBJ databases">
        <title>Unexpected and diverse lifestyles within the genus Limnohabitans.</title>
        <authorList>
            <person name="Kasalicky V."/>
            <person name="Mehrshad M."/>
            <person name="Andrei S.-A."/>
            <person name="Salcher M."/>
            <person name="Kratochvilova H."/>
            <person name="Simek K."/>
            <person name="Ghai R."/>
        </authorList>
    </citation>
    <scope>NUCLEOTIDE SEQUENCE [LARGE SCALE GENOMIC DNA]</scope>
    <source>
        <strain evidence="3">II-D5</strain>
    </source>
</reference>
<dbReference type="EMBL" id="LFYT02000019">
    <property type="protein sequence ID" value="PVE42085.1"/>
    <property type="molecule type" value="Genomic_DNA"/>
</dbReference>
<dbReference type="OrthoDB" id="9808367at2"/>
<dbReference type="PANTHER" id="PTHR10625">
    <property type="entry name" value="HISTONE DEACETYLASE HDAC1-RELATED"/>
    <property type="match status" value="1"/>
</dbReference>
<dbReference type="AlphaFoldDB" id="A0A2T7UBJ0"/>
<dbReference type="InterPro" id="IPR023801">
    <property type="entry name" value="His_deacetylse_dom"/>
</dbReference>
<comment type="caution">
    <text evidence="3">The sequence shown here is derived from an EMBL/GenBank/DDBJ whole genome shotgun (WGS) entry which is preliminary data.</text>
</comment>
<dbReference type="SUPFAM" id="SSF52768">
    <property type="entry name" value="Arginase/deacetylase"/>
    <property type="match status" value="1"/>
</dbReference>
<dbReference type="GO" id="GO:0004407">
    <property type="term" value="F:histone deacetylase activity"/>
    <property type="evidence" value="ECO:0007669"/>
    <property type="project" value="TreeGrafter"/>
</dbReference>
<evidence type="ECO:0000259" key="2">
    <source>
        <dbReference type="Pfam" id="PF00850"/>
    </source>
</evidence>
<comment type="similarity">
    <text evidence="1">Belongs to the histone deacetylase family.</text>
</comment>
<evidence type="ECO:0000313" key="3">
    <source>
        <dbReference type="EMBL" id="PVE42085.1"/>
    </source>
</evidence>
<dbReference type="CDD" id="cd09996">
    <property type="entry name" value="HDAC_classII_1"/>
    <property type="match status" value="1"/>
</dbReference>
<dbReference type="InterPro" id="IPR023696">
    <property type="entry name" value="Ureohydrolase_dom_sf"/>
</dbReference>
<evidence type="ECO:0000313" key="4">
    <source>
        <dbReference type="Proteomes" id="UP000037507"/>
    </source>
</evidence>
<organism evidence="3 4">
    <name type="scientific">Limnohabitans planktonicus II-D5</name>
    <dbReference type="NCBI Taxonomy" id="1293045"/>
    <lineage>
        <taxon>Bacteria</taxon>
        <taxon>Pseudomonadati</taxon>
        <taxon>Pseudomonadota</taxon>
        <taxon>Betaproteobacteria</taxon>
        <taxon>Burkholderiales</taxon>
        <taxon>Comamonadaceae</taxon>
        <taxon>Limnohabitans</taxon>
    </lineage>
</organism>
<dbReference type="PANTHER" id="PTHR10625:SF10">
    <property type="entry name" value="HISTONE DEACETYLASE HDAC1"/>
    <property type="match status" value="1"/>
</dbReference>
<dbReference type="InterPro" id="IPR037138">
    <property type="entry name" value="His_deacetylse_dom_sf"/>
</dbReference>
<dbReference type="GO" id="GO:0040029">
    <property type="term" value="P:epigenetic regulation of gene expression"/>
    <property type="evidence" value="ECO:0007669"/>
    <property type="project" value="TreeGrafter"/>
</dbReference>
<dbReference type="PRINTS" id="PR01270">
    <property type="entry name" value="HDASUPER"/>
</dbReference>
<proteinExistence type="inferred from homology"/>
<dbReference type="Proteomes" id="UP000037507">
    <property type="component" value="Unassembled WGS sequence"/>
</dbReference>
<dbReference type="Pfam" id="PF00850">
    <property type="entry name" value="Hist_deacetyl"/>
    <property type="match status" value="1"/>
</dbReference>
<accession>A0A2T7UBJ0</accession>
<sequence length="371" mass="40004">MSATSAFFHDEKCLWHCTPGGFALIAHVGGWVQPPASMGLAESPESKRRVVSLIQVSGLAEHLDIRSAPMATEADLLRVHPSSYLEKFKAMSDAGGGELGPYAPFGQGSYEIAKQSAGLAMAAVDTVMAGRYRNAYALSRPPGHHCLADQPMGFCLLANIPIAIEAARAKYGLKRVAVLDWDVHHGNGTQSIFYERDDVLTISLHQEACFPPGYSGSEDRGAGKGLGFNINVPLVPGGGHDAYMYAMERIVEPALRRFAPELIVVASGFDANMVDPLARMLLHSESFRELTHRTMALADELCDGRVVVVHEGGYAESAVPFCAHATVETLCGVRTAVEDPYLELGLAMQVNARQVAFQRSLLDELALSMGY</sequence>
<name>A0A2T7UBJ0_9BURK</name>
<gene>
    <name evidence="3" type="ORF">H663_013760</name>
</gene>
<protein>
    <submittedName>
        <fullName evidence="3">Class II histone deacetylase</fullName>
    </submittedName>
</protein>
<feature type="domain" description="Histone deacetylase" evidence="2">
    <location>
        <begin position="42"/>
        <end position="329"/>
    </location>
</feature>